<reference evidence="7 8" key="1">
    <citation type="submission" date="2021-06" db="EMBL/GenBank/DDBJ databases">
        <authorList>
            <person name="Sun Q."/>
            <person name="Li D."/>
        </authorList>
    </citation>
    <scope>NUCLEOTIDE SEQUENCE [LARGE SCALE GENOMIC DNA]</scope>
    <source>
        <strain evidence="7 8">MSJ-6</strain>
    </source>
</reference>
<keyword evidence="8" id="KW-1185">Reference proteome</keyword>
<feature type="domain" description="Rhodanese" evidence="6">
    <location>
        <begin position="221"/>
        <end position="337"/>
    </location>
</feature>
<dbReference type="PROSITE" id="PS00380">
    <property type="entry name" value="RHODANESE_1"/>
    <property type="match status" value="1"/>
</dbReference>
<dbReference type="Proteomes" id="UP000743001">
    <property type="component" value="Unassembled WGS sequence"/>
</dbReference>
<feature type="signal peptide" evidence="5">
    <location>
        <begin position="1"/>
        <end position="26"/>
    </location>
</feature>
<dbReference type="CDD" id="cd01449">
    <property type="entry name" value="TST_Repeat_2"/>
    <property type="match status" value="1"/>
</dbReference>
<feature type="chain" id="PRO_5047133654" description="thiosulfate sulfurtransferase" evidence="5">
    <location>
        <begin position="27"/>
        <end position="338"/>
    </location>
</feature>
<evidence type="ECO:0000313" key="8">
    <source>
        <dbReference type="Proteomes" id="UP000743001"/>
    </source>
</evidence>
<evidence type="ECO:0000256" key="5">
    <source>
        <dbReference type="SAM" id="SignalP"/>
    </source>
</evidence>
<organism evidence="7 8">
    <name type="scientific">Paenibacillus brevis</name>
    <dbReference type="NCBI Taxonomy" id="2841508"/>
    <lineage>
        <taxon>Bacteria</taxon>
        <taxon>Bacillati</taxon>
        <taxon>Bacillota</taxon>
        <taxon>Bacilli</taxon>
        <taxon>Bacillales</taxon>
        <taxon>Paenibacillaceae</taxon>
        <taxon>Paenibacillus</taxon>
    </lineage>
</organism>
<dbReference type="CDD" id="cd01448">
    <property type="entry name" value="TST_Repeat_1"/>
    <property type="match status" value="1"/>
</dbReference>
<keyword evidence="5" id="KW-0732">Signal</keyword>
<dbReference type="PROSITE" id="PS51257">
    <property type="entry name" value="PROKAR_LIPOPROTEIN"/>
    <property type="match status" value="1"/>
</dbReference>
<proteinExistence type="predicted"/>
<dbReference type="EMBL" id="JAHLQJ010000001">
    <property type="protein sequence ID" value="MBU5670220.1"/>
    <property type="molecule type" value="Genomic_DNA"/>
</dbReference>
<dbReference type="PANTHER" id="PTHR43855:SF1">
    <property type="entry name" value="THIOSULFATE SULFURTRANSFERASE"/>
    <property type="match status" value="1"/>
</dbReference>
<dbReference type="PANTHER" id="PTHR43855">
    <property type="entry name" value="THIOSULFATE SULFURTRANSFERASE"/>
    <property type="match status" value="1"/>
</dbReference>
<comment type="caution">
    <text evidence="7">The sequence shown here is derived from an EMBL/GenBank/DDBJ whole genome shotgun (WGS) entry which is preliminary data.</text>
</comment>
<protein>
    <recommendedName>
        <fullName evidence="1">thiosulfate sulfurtransferase</fullName>
        <ecNumber evidence="1">2.8.1.1</ecNumber>
    </recommendedName>
</protein>
<accession>A0ABS6FJ65</accession>
<dbReference type="Pfam" id="PF00581">
    <property type="entry name" value="Rhodanese"/>
    <property type="match status" value="2"/>
</dbReference>
<dbReference type="InterPro" id="IPR001763">
    <property type="entry name" value="Rhodanese-like_dom"/>
</dbReference>
<dbReference type="EC" id="2.8.1.1" evidence="1"/>
<evidence type="ECO:0000259" key="6">
    <source>
        <dbReference type="PROSITE" id="PS50206"/>
    </source>
</evidence>
<feature type="compositionally biased region" description="Polar residues" evidence="4">
    <location>
        <begin position="33"/>
        <end position="51"/>
    </location>
</feature>
<dbReference type="InterPro" id="IPR051126">
    <property type="entry name" value="Thiosulfate_sulfurtransferase"/>
</dbReference>
<dbReference type="RefSeq" id="WP_216476566.1">
    <property type="nucleotide sequence ID" value="NZ_JAHLQJ010000001.1"/>
</dbReference>
<name>A0ABS6FJ65_9BACL</name>
<feature type="domain" description="Rhodanese" evidence="6">
    <location>
        <begin position="83"/>
        <end position="191"/>
    </location>
</feature>
<evidence type="ECO:0000256" key="2">
    <source>
        <dbReference type="ARBA" id="ARBA00022737"/>
    </source>
</evidence>
<evidence type="ECO:0000256" key="1">
    <source>
        <dbReference type="ARBA" id="ARBA00012245"/>
    </source>
</evidence>
<sequence length="338" mass="36898">MNKTNTNRRYTSLALLVFSFILVLTACNSGGNSAAKDTSSSAVNASRTNDSQVKDSDDGTQSPSDYPNAHLLADVSWVAEHLNDSAVVIIDARSKGYEEGHIPGAVSLSSGQLNDPDNEIAGFILPEDKYTEVVQNAGVNQDSTIVVYDDGNALSATRVFYTLEYYGLQDQVKVLNGGYAAWLTEGQDIDIDPATPEKGNFVAKANENLVSTKVQVEQAIGTADVVFLDTRSAEEYEGTDLRENQRGGHLPGAVHKEWTTAVAENEEGLEKFLSYEQLKQQFEAIGVVEDKTVIPYCQTNVRGSHSYFSLRLLGYSDIRPYEGSWAEWGNSADTDIEI</sequence>
<keyword evidence="2" id="KW-0677">Repeat</keyword>
<evidence type="ECO:0000256" key="4">
    <source>
        <dbReference type="SAM" id="MobiDB-lite"/>
    </source>
</evidence>
<dbReference type="PROSITE" id="PS50206">
    <property type="entry name" value="RHODANESE_3"/>
    <property type="match status" value="2"/>
</dbReference>
<evidence type="ECO:0000256" key="3">
    <source>
        <dbReference type="ARBA" id="ARBA00047549"/>
    </source>
</evidence>
<gene>
    <name evidence="7" type="ORF">KQJ23_00105</name>
</gene>
<evidence type="ECO:0000313" key="7">
    <source>
        <dbReference type="EMBL" id="MBU5670220.1"/>
    </source>
</evidence>
<feature type="region of interest" description="Disordered" evidence="4">
    <location>
        <begin position="33"/>
        <end position="66"/>
    </location>
</feature>
<dbReference type="SMART" id="SM00450">
    <property type="entry name" value="RHOD"/>
    <property type="match status" value="2"/>
</dbReference>
<dbReference type="InterPro" id="IPR001307">
    <property type="entry name" value="Thiosulphate_STrfase_CS"/>
</dbReference>
<comment type="catalytic activity">
    <reaction evidence="3">
        <text>thiosulfate + hydrogen cyanide = thiocyanate + sulfite + 2 H(+)</text>
        <dbReference type="Rhea" id="RHEA:16881"/>
        <dbReference type="ChEBI" id="CHEBI:15378"/>
        <dbReference type="ChEBI" id="CHEBI:17359"/>
        <dbReference type="ChEBI" id="CHEBI:18022"/>
        <dbReference type="ChEBI" id="CHEBI:18407"/>
        <dbReference type="ChEBI" id="CHEBI:33542"/>
        <dbReference type="EC" id="2.8.1.1"/>
    </reaction>
</comment>